<gene>
    <name evidence="1" type="ORF">DRP53_01975</name>
</gene>
<name>A0A660SKR0_UNCW3</name>
<evidence type="ECO:0000313" key="1">
    <source>
        <dbReference type="EMBL" id="RKX71359.1"/>
    </source>
</evidence>
<protein>
    <recommendedName>
        <fullName evidence="3">Secretion system C-terminal sorting domain-containing protein</fullName>
    </recommendedName>
</protein>
<reference evidence="1 2" key="1">
    <citation type="submission" date="2018-06" db="EMBL/GenBank/DDBJ databases">
        <title>Extensive metabolic versatility and redundancy in microbially diverse, dynamic hydrothermal sediments.</title>
        <authorList>
            <person name="Dombrowski N."/>
            <person name="Teske A."/>
            <person name="Baker B.J."/>
        </authorList>
    </citation>
    <scope>NUCLEOTIDE SEQUENCE [LARGE SCALE GENOMIC DNA]</scope>
    <source>
        <strain evidence="1">B36_G15</strain>
    </source>
</reference>
<proteinExistence type="predicted"/>
<comment type="caution">
    <text evidence="1">The sequence shown here is derived from an EMBL/GenBank/DDBJ whole genome shotgun (WGS) entry which is preliminary data.</text>
</comment>
<dbReference type="EMBL" id="QNBE01000011">
    <property type="protein sequence ID" value="RKX71359.1"/>
    <property type="molecule type" value="Genomic_DNA"/>
</dbReference>
<organism evidence="1 2">
    <name type="scientific">candidate division WOR-3 bacterium</name>
    <dbReference type="NCBI Taxonomy" id="2052148"/>
    <lineage>
        <taxon>Bacteria</taxon>
        <taxon>Bacteria division WOR-3</taxon>
    </lineage>
</organism>
<evidence type="ECO:0008006" key="3">
    <source>
        <dbReference type="Google" id="ProtNLM"/>
    </source>
</evidence>
<accession>A0A660SKR0</accession>
<evidence type="ECO:0000313" key="2">
    <source>
        <dbReference type="Proteomes" id="UP000268469"/>
    </source>
</evidence>
<dbReference type="Proteomes" id="UP000268469">
    <property type="component" value="Unassembled WGS sequence"/>
</dbReference>
<sequence>MDGREVATISKERLSGSGCISYDLSHFSSGIYFLIVKTERGVTHHKFILIH</sequence>
<dbReference type="AlphaFoldDB" id="A0A660SKR0"/>